<evidence type="ECO:0000256" key="1">
    <source>
        <dbReference type="ARBA" id="ARBA00007569"/>
    </source>
</evidence>
<dbReference type="SUPFAM" id="SSF143243">
    <property type="entry name" value="Nqo5-like"/>
    <property type="match status" value="1"/>
</dbReference>
<dbReference type="GO" id="GO:0008137">
    <property type="term" value="F:NADH dehydrogenase (ubiquinone) activity"/>
    <property type="evidence" value="ECO:0007669"/>
    <property type="project" value="InterPro"/>
</dbReference>
<dbReference type="EMBL" id="CADCUL010000049">
    <property type="protein sequence ID" value="CAA9367424.1"/>
    <property type="molecule type" value="Genomic_DNA"/>
</dbReference>
<dbReference type="Gene3D" id="3.30.460.80">
    <property type="entry name" value="NADH:ubiquinone oxidoreductase, 30kDa subunit"/>
    <property type="match status" value="1"/>
</dbReference>
<keyword evidence="4" id="KW-0560">Oxidoreductase</keyword>
<comment type="similarity">
    <text evidence="1">Belongs to the complex I 30 kDa subunit family.</text>
</comment>
<dbReference type="PANTHER" id="PTHR10884:SF14">
    <property type="entry name" value="NADH DEHYDROGENASE [UBIQUINONE] IRON-SULFUR PROTEIN 3, MITOCHONDRIAL"/>
    <property type="match status" value="1"/>
</dbReference>
<dbReference type="PANTHER" id="PTHR10884">
    <property type="entry name" value="NADH DEHYDROGENASE UBIQUINONE IRON-SULFUR PROTEIN 3"/>
    <property type="match status" value="1"/>
</dbReference>
<reference evidence="4" key="1">
    <citation type="submission" date="2020-02" db="EMBL/GenBank/DDBJ databases">
        <authorList>
            <person name="Meier V. D."/>
        </authorList>
    </citation>
    <scope>NUCLEOTIDE SEQUENCE</scope>
    <source>
        <strain evidence="4">AVDCRST_MAG21</strain>
    </source>
</reference>
<feature type="domain" description="NADH:ubiquinone oxidoreductase 30kDa subunit" evidence="3">
    <location>
        <begin position="24"/>
        <end position="144"/>
    </location>
</feature>
<name>A0A6J4MUY3_9ACTN</name>
<dbReference type="Pfam" id="PF00329">
    <property type="entry name" value="Complex1_30kDa"/>
    <property type="match status" value="1"/>
</dbReference>
<evidence type="ECO:0000313" key="4">
    <source>
        <dbReference type="EMBL" id="CAA9367424.1"/>
    </source>
</evidence>
<evidence type="ECO:0000259" key="3">
    <source>
        <dbReference type="Pfam" id="PF00329"/>
    </source>
</evidence>
<evidence type="ECO:0000256" key="2">
    <source>
        <dbReference type="SAM" id="MobiDB-lite"/>
    </source>
</evidence>
<proteinExistence type="inferred from homology"/>
<keyword evidence="4" id="KW-0830">Ubiquinone</keyword>
<feature type="region of interest" description="Disordered" evidence="2">
    <location>
        <begin position="147"/>
        <end position="196"/>
    </location>
</feature>
<dbReference type="AlphaFoldDB" id="A0A6J4MUY3"/>
<organism evidence="4">
    <name type="scientific">uncultured Nocardioidaceae bacterium</name>
    <dbReference type="NCBI Taxonomy" id="253824"/>
    <lineage>
        <taxon>Bacteria</taxon>
        <taxon>Bacillati</taxon>
        <taxon>Actinomycetota</taxon>
        <taxon>Actinomycetes</taxon>
        <taxon>Propionibacteriales</taxon>
        <taxon>Nocardioidaceae</taxon>
        <taxon>environmental samples</taxon>
    </lineage>
</organism>
<dbReference type="GO" id="GO:0016491">
    <property type="term" value="F:oxidoreductase activity"/>
    <property type="evidence" value="ECO:0007669"/>
    <property type="project" value="UniProtKB-KW"/>
</dbReference>
<dbReference type="InterPro" id="IPR001268">
    <property type="entry name" value="NADH_UbQ_OxRdtase_30kDa_su"/>
</dbReference>
<protein>
    <submittedName>
        <fullName evidence="4">NADH-ubiquinone oxidoreductase chain C</fullName>
        <ecNumber evidence="4">1.6.5.3</ecNumber>
    </submittedName>
</protein>
<sequence length="196" mass="20814">MTWAEQVSAAYATEPLADTTPLTVDVEAAGWLQAVRTARAALGCEFFDFLTAVDEQPHGFTVVAHLVSLRVGGVDAVLLRTRLPATDPSIACVCGEFAGAAWHERETHEMFGIGIDGHERLDALLLPDDFAGHPLRKDFVLASRVAKPWPGAKEPGESDRAASPSRRRTRPPGVPDPGDWGPSATPGGGDSPARQG</sequence>
<gene>
    <name evidence="4" type="ORF">AVDCRST_MAG21-285</name>
</gene>
<dbReference type="InterPro" id="IPR037232">
    <property type="entry name" value="NADH_quin_OxRdtase_su_C/D-like"/>
</dbReference>
<accession>A0A6J4MUY3</accession>
<dbReference type="EC" id="1.6.5.3" evidence="4"/>